<comment type="caution">
    <text evidence="9">The sequence shown here is derived from an EMBL/GenBank/DDBJ whole genome shotgun (WGS) entry which is preliminary data.</text>
</comment>
<dbReference type="AlphaFoldDB" id="A0A371P6W0"/>
<dbReference type="CDD" id="cd06261">
    <property type="entry name" value="TM_PBP2"/>
    <property type="match status" value="1"/>
</dbReference>
<keyword evidence="5 7" id="KW-1133">Transmembrane helix</keyword>
<feature type="transmembrane region" description="Helical" evidence="7">
    <location>
        <begin position="104"/>
        <end position="124"/>
    </location>
</feature>
<feature type="domain" description="ABC transmembrane type-1" evidence="8">
    <location>
        <begin position="67"/>
        <end position="256"/>
    </location>
</feature>
<dbReference type="GO" id="GO:0055085">
    <property type="term" value="P:transmembrane transport"/>
    <property type="evidence" value="ECO:0007669"/>
    <property type="project" value="InterPro"/>
</dbReference>
<dbReference type="Proteomes" id="UP000261905">
    <property type="component" value="Unassembled WGS sequence"/>
</dbReference>
<proteinExistence type="inferred from homology"/>
<name>A0A371P6W0_9BACL</name>
<keyword evidence="6 7" id="KW-0472">Membrane</keyword>
<dbReference type="InterPro" id="IPR000515">
    <property type="entry name" value="MetI-like"/>
</dbReference>
<evidence type="ECO:0000256" key="1">
    <source>
        <dbReference type="ARBA" id="ARBA00004651"/>
    </source>
</evidence>
<evidence type="ECO:0000256" key="7">
    <source>
        <dbReference type="RuleBase" id="RU363032"/>
    </source>
</evidence>
<dbReference type="InterPro" id="IPR035906">
    <property type="entry name" value="MetI-like_sf"/>
</dbReference>
<evidence type="ECO:0000259" key="8">
    <source>
        <dbReference type="PROSITE" id="PS50928"/>
    </source>
</evidence>
<evidence type="ECO:0000313" key="9">
    <source>
        <dbReference type="EMBL" id="REK71206.1"/>
    </source>
</evidence>
<reference evidence="9 10" key="1">
    <citation type="submission" date="2018-08" db="EMBL/GenBank/DDBJ databases">
        <title>Paenibacillus sp. M4BSY-1, whole genome shotgun sequence.</title>
        <authorList>
            <person name="Tuo L."/>
        </authorList>
    </citation>
    <scope>NUCLEOTIDE SEQUENCE [LARGE SCALE GENOMIC DNA]</scope>
    <source>
        <strain evidence="9 10">M4BSY-1</strain>
    </source>
</reference>
<dbReference type="GO" id="GO:0005886">
    <property type="term" value="C:plasma membrane"/>
    <property type="evidence" value="ECO:0007669"/>
    <property type="project" value="UniProtKB-SubCell"/>
</dbReference>
<keyword evidence="2 7" id="KW-0813">Transport</keyword>
<dbReference type="Gene3D" id="1.10.3720.10">
    <property type="entry name" value="MetI-like"/>
    <property type="match status" value="1"/>
</dbReference>
<dbReference type="EMBL" id="QUBQ01000006">
    <property type="protein sequence ID" value="REK71206.1"/>
    <property type="molecule type" value="Genomic_DNA"/>
</dbReference>
<evidence type="ECO:0000256" key="2">
    <source>
        <dbReference type="ARBA" id="ARBA00022448"/>
    </source>
</evidence>
<evidence type="ECO:0000256" key="6">
    <source>
        <dbReference type="ARBA" id="ARBA00023136"/>
    </source>
</evidence>
<dbReference type="SUPFAM" id="SSF161098">
    <property type="entry name" value="MetI-like"/>
    <property type="match status" value="1"/>
</dbReference>
<evidence type="ECO:0000256" key="4">
    <source>
        <dbReference type="ARBA" id="ARBA00022692"/>
    </source>
</evidence>
<dbReference type="Pfam" id="PF00528">
    <property type="entry name" value="BPD_transp_1"/>
    <property type="match status" value="1"/>
</dbReference>
<dbReference type="PANTHER" id="PTHR43744">
    <property type="entry name" value="ABC TRANSPORTER PERMEASE PROTEIN MG189-RELATED-RELATED"/>
    <property type="match status" value="1"/>
</dbReference>
<evidence type="ECO:0000256" key="5">
    <source>
        <dbReference type="ARBA" id="ARBA00022989"/>
    </source>
</evidence>
<comment type="similarity">
    <text evidence="7">Belongs to the binding-protein-dependent transport system permease family.</text>
</comment>
<accession>A0A371P6W0</accession>
<feature type="transmembrane region" description="Helical" evidence="7">
    <location>
        <begin position="136"/>
        <end position="157"/>
    </location>
</feature>
<feature type="transmembrane region" description="Helical" evidence="7">
    <location>
        <begin position="12"/>
        <end position="34"/>
    </location>
</feature>
<keyword evidence="3" id="KW-1003">Cell membrane</keyword>
<evidence type="ECO:0000313" key="10">
    <source>
        <dbReference type="Proteomes" id="UP000261905"/>
    </source>
</evidence>
<dbReference type="OrthoDB" id="9771544at2"/>
<dbReference type="PANTHER" id="PTHR43744:SF12">
    <property type="entry name" value="ABC TRANSPORTER PERMEASE PROTEIN MG189-RELATED"/>
    <property type="match status" value="1"/>
</dbReference>
<feature type="transmembrane region" description="Helical" evidence="7">
    <location>
        <begin position="71"/>
        <end position="92"/>
    </location>
</feature>
<gene>
    <name evidence="9" type="ORF">DX130_22440</name>
</gene>
<sequence>MVKKLGSPFMFLLMVIISLISLYPFYTMIIMGTYESNQLYTGIKFWFGDSLNKNLASVFSINFLNYYKNSLVVAISTTVLGVLVCSAAGFALGKYQFKGKKLMLAIVIGMLMIPSQLSIIAFVIEMRWFGWMDTLWPLIIPPAASAFGVFWMTQFAKNTIPTEVLESARIDGCNEMSVFLRIAMPFMRPAFVTLALLLFLWSWNSFLTPLIVLNSDALYTIPLGIRGLAGQFRNDNAAQILGITLGTIPVLFFFIAFSKNLIEGLASSAVKG</sequence>
<keyword evidence="10" id="KW-1185">Reference proteome</keyword>
<organism evidence="9 10">
    <name type="scientific">Paenibacillus paeoniae</name>
    <dbReference type="NCBI Taxonomy" id="2292705"/>
    <lineage>
        <taxon>Bacteria</taxon>
        <taxon>Bacillati</taxon>
        <taxon>Bacillota</taxon>
        <taxon>Bacilli</taxon>
        <taxon>Bacillales</taxon>
        <taxon>Paenibacillaceae</taxon>
        <taxon>Paenibacillus</taxon>
    </lineage>
</organism>
<dbReference type="RefSeq" id="WP_116049197.1">
    <property type="nucleotide sequence ID" value="NZ_QUBQ01000006.1"/>
</dbReference>
<feature type="transmembrane region" description="Helical" evidence="7">
    <location>
        <begin position="237"/>
        <end position="257"/>
    </location>
</feature>
<comment type="subcellular location">
    <subcellularLocation>
        <location evidence="1 7">Cell membrane</location>
        <topology evidence="1 7">Multi-pass membrane protein</topology>
    </subcellularLocation>
</comment>
<dbReference type="PROSITE" id="PS50928">
    <property type="entry name" value="ABC_TM1"/>
    <property type="match status" value="1"/>
</dbReference>
<protein>
    <submittedName>
        <fullName evidence="9">Carbohydrate ABC transporter permease</fullName>
    </submittedName>
</protein>
<keyword evidence="4 7" id="KW-0812">Transmembrane</keyword>
<evidence type="ECO:0000256" key="3">
    <source>
        <dbReference type="ARBA" id="ARBA00022475"/>
    </source>
</evidence>